<feature type="transmembrane region" description="Helical" evidence="8">
    <location>
        <begin position="518"/>
        <end position="542"/>
    </location>
</feature>
<evidence type="ECO:0000256" key="4">
    <source>
        <dbReference type="ARBA" id="ARBA00022692"/>
    </source>
</evidence>
<feature type="transmembrane region" description="Helical" evidence="8">
    <location>
        <begin position="596"/>
        <end position="617"/>
    </location>
</feature>
<dbReference type="InterPro" id="IPR029044">
    <property type="entry name" value="Nucleotide-diphossugar_trans"/>
</dbReference>
<feature type="transmembrane region" description="Helical" evidence="8">
    <location>
        <begin position="231"/>
        <end position="250"/>
    </location>
</feature>
<keyword evidence="4 8" id="KW-0812">Transmembrane</keyword>
<evidence type="ECO:0000256" key="2">
    <source>
        <dbReference type="ARBA" id="ARBA00022676"/>
    </source>
</evidence>
<proteinExistence type="predicted"/>
<evidence type="ECO:0000259" key="9">
    <source>
        <dbReference type="Pfam" id="PF13632"/>
    </source>
</evidence>
<evidence type="ECO:0000256" key="1">
    <source>
        <dbReference type="ARBA" id="ARBA00004141"/>
    </source>
</evidence>
<protein>
    <submittedName>
        <fullName evidence="10">Glycosyl transferase</fullName>
    </submittedName>
</protein>
<dbReference type="Proteomes" id="UP000606921">
    <property type="component" value="Unassembled WGS sequence"/>
</dbReference>
<dbReference type="GO" id="GO:0016740">
    <property type="term" value="F:transferase activity"/>
    <property type="evidence" value="ECO:0007669"/>
    <property type="project" value="UniProtKB-KW"/>
</dbReference>
<comment type="subcellular location">
    <subcellularLocation>
        <location evidence="1">Membrane</location>
        <topology evidence="1">Multi-pass membrane protein</topology>
    </subcellularLocation>
</comment>
<evidence type="ECO:0000256" key="8">
    <source>
        <dbReference type="SAM" id="Phobius"/>
    </source>
</evidence>
<accession>A0ABM8PM46</accession>
<keyword evidence="5 8" id="KW-1133">Transmembrane helix</keyword>
<keyword evidence="3 10" id="KW-0808">Transferase</keyword>
<gene>
    <name evidence="10" type="ORF">REJC140_03643</name>
</gene>
<dbReference type="PANTHER" id="PTHR43867:SF2">
    <property type="entry name" value="CELLULOSE SYNTHASE CATALYTIC SUBUNIT A [UDP-FORMING]"/>
    <property type="match status" value="1"/>
</dbReference>
<dbReference type="RefSeq" id="WP_142592599.1">
    <property type="nucleotide sequence ID" value="NZ_CABFWF030000011.1"/>
</dbReference>
<feature type="compositionally biased region" description="Low complexity" evidence="7">
    <location>
        <begin position="22"/>
        <end position="37"/>
    </location>
</feature>
<evidence type="ECO:0000313" key="11">
    <source>
        <dbReference type="Proteomes" id="UP000606921"/>
    </source>
</evidence>
<feature type="transmembrane region" description="Helical" evidence="8">
    <location>
        <begin position="196"/>
        <end position="219"/>
    </location>
</feature>
<dbReference type="InterPro" id="IPR050321">
    <property type="entry name" value="Glycosyltr_2/OpgH_subfam"/>
</dbReference>
<feature type="domain" description="Glycosyltransferase 2-like" evidence="9">
    <location>
        <begin position="353"/>
        <end position="549"/>
    </location>
</feature>
<evidence type="ECO:0000256" key="7">
    <source>
        <dbReference type="SAM" id="MobiDB-lite"/>
    </source>
</evidence>
<keyword evidence="6 8" id="KW-0472">Membrane</keyword>
<dbReference type="Gene3D" id="3.90.550.10">
    <property type="entry name" value="Spore Coat Polysaccharide Biosynthesis Protein SpsA, Chain A"/>
    <property type="match status" value="1"/>
</dbReference>
<feature type="transmembrane region" description="Helical" evidence="8">
    <location>
        <begin position="562"/>
        <end position="584"/>
    </location>
</feature>
<comment type="caution">
    <text evidence="10">The sequence shown here is derived from an EMBL/GenBank/DDBJ whole genome shotgun (WGS) entry which is preliminary data.</text>
</comment>
<evidence type="ECO:0000313" key="10">
    <source>
        <dbReference type="EMBL" id="CAD7037291.1"/>
    </source>
</evidence>
<dbReference type="InterPro" id="IPR001173">
    <property type="entry name" value="Glyco_trans_2-like"/>
</dbReference>
<organism evidence="10 11">
    <name type="scientific">Pseudorhizobium endolithicum</name>
    <dbReference type="NCBI Taxonomy" id="1191678"/>
    <lineage>
        <taxon>Bacteria</taxon>
        <taxon>Pseudomonadati</taxon>
        <taxon>Pseudomonadota</taxon>
        <taxon>Alphaproteobacteria</taxon>
        <taxon>Hyphomicrobiales</taxon>
        <taxon>Rhizobiaceae</taxon>
        <taxon>Rhizobium/Agrobacterium group</taxon>
        <taxon>Pseudorhizobium</taxon>
    </lineage>
</organism>
<reference evidence="10 11" key="1">
    <citation type="submission" date="2020-11" db="EMBL/GenBank/DDBJ databases">
        <authorList>
            <person name="Lassalle F."/>
        </authorList>
    </citation>
    <scope>NUCLEOTIDE SEQUENCE [LARGE SCALE GENOMIC DNA]</scope>
    <source>
        <strain evidence="10 11">JC140</strain>
    </source>
</reference>
<dbReference type="Pfam" id="PF13632">
    <property type="entry name" value="Glyco_trans_2_3"/>
    <property type="match status" value="1"/>
</dbReference>
<evidence type="ECO:0000256" key="3">
    <source>
        <dbReference type="ARBA" id="ARBA00022679"/>
    </source>
</evidence>
<name>A0ABM8PM46_9HYPH</name>
<feature type="region of interest" description="Disordered" evidence="7">
    <location>
        <begin position="1"/>
        <end position="39"/>
    </location>
</feature>
<keyword evidence="2" id="KW-0328">Glycosyltransferase</keyword>
<dbReference type="EMBL" id="CABFWF030000011">
    <property type="protein sequence ID" value="CAD7037291.1"/>
    <property type="molecule type" value="Genomic_DNA"/>
</dbReference>
<keyword evidence="11" id="KW-1185">Reference proteome</keyword>
<evidence type="ECO:0000256" key="6">
    <source>
        <dbReference type="ARBA" id="ARBA00023136"/>
    </source>
</evidence>
<evidence type="ECO:0000256" key="5">
    <source>
        <dbReference type="ARBA" id="ARBA00022989"/>
    </source>
</evidence>
<sequence>MRLGEYPQRSTPSSDGRAEDISPVAADTPDSSSAADPGSETAALRSLGFSKPLLASLSAKARANGTSLELELLHHPGIDENAYYGAMARLLRLPFMDTIDSAAVTDSKTLDTQLHRPMMLRLYHNREAPKMAVVPEAARLGDLAAALANLPALRTDLFVTTPRAVRAAVWRAGAGRRVRDTVTELFEHRQAQSARIVLTGGQGFAAGLLLAALLAAIVIAPSSVLPILHPALSFLYLTSLLLKVLALIHWRQKPKSLPPRPAGKLPKYTVLVALYREAAVAEQLIRCLKRLDWPPSLLDIKLVCEADDSETIAALRTQQLTAQFEIVEVPPATPRTKPKALSYTLPGIRGDFVVVYDAEDRPHPAQLREAHQRFLELPEEVACLQAPLIVTNGRRSWISALFALEYAALFRGLLPFLARHRMPMPLGGTSNHFRTDVLRKVGGWDPFNVTEDADLGLRLFRLGYRSDVLHRQTLEDAPTETKVWMGQRTRWFKGWVQTWLVLMRQPRRLVKEMGLRDFIVLQLLIGGMLLSSLLHPLIFIFVAEGAIAMMATPATAISNWGLLLFIVDAINIFGSYLTFIALGIKAMTGHEKRQVGIRWTALPLYWLMTSVASWRALIELHRKPFLWQKTPHQPVP</sequence>
<dbReference type="SUPFAM" id="SSF53448">
    <property type="entry name" value="Nucleotide-diphospho-sugar transferases"/>
    <property type="match status" value="1"/>
</dbReference>
<dbReference type="PANTHER" id="PTHR43867">
    <property type="entry name" value="CELLULOSE SYNTHASE CATALYTIC SUBUNIT A [UDP-FORMING]"/>
    <property type="match status" value="1"/>
</dbReference>